<evidence type="ECO:0000313" key="2">
    <source>
        <dbReference type="EMBL" id="MCW6036568.1"/>
    </source>
</evidence>
<sequence length="168" mass="18416">MTVRSSFISHIPSQGMLSWHKLLWLGSLVFLASCQLNVQIPPLDSGDRAQFFLKTVAKGQEGYYKANGEFATSLEKLSLNLKLDTPDYRYDLVSYGEPAESLIMTATAKEEGLESYAGVIYIQQNESEVNAVVNLCKTSTPSKTPPQLSPQPQPGQELKCPDGSVSVN</sequence>
<protein>
    <submittedName>
        <fullName evidence="2">Type IV pilin-like G/H family protein</fullName>
    </submittedName>
</protein>
<accession>A0ABT3L4Z5</accession>
<evidence type="ECO:0000313" key="3">
    <source>
        <dbReference type="Proteomes" id="UP001526426"/>
    </source>
</evidence>
<dbReference type="PROSITE" id="PS51257">
    <property type="entry name" value="PROKAR_LIPOPROTEIN"/>
    <property type="match status" value="1"/>
</dbReference>
<evidence type="ECO:0000256" key="1">
    <source>
        <dbReference type="SAM" id="MobiDB-lite"/>
    </source>
</evidence>
<organism evidence="2 3">
    <name type="scientific">Spirulina subsalsa FACHB-351</name>
    <dbReference type="NCBI Taxonomy" id="234711"/>
    <lineage>
        <taxon>Bacteria</taxon>
        <taxon>Bacillati</taxon>
        <taxon>Cyanobacteriota</taxon>
        <taxon>Cyanophyceae</taxon>
        <taxon>Spirulinales</taxon>
        <taxon>Spirulinaceae</taxon>
        <taxon>Spirulina</taxon>
    </lineage>
</organism>
<dbReference type="RefSeq" id="WP_265264342.1">
    <property type="nucleotide sequence ID" value="NZ_JAIHOM010000040.1"/>
</dbReference>
<gene>
    <name evidence="2" type="ORF">K4A83_09880</name>
</gene>
<proteinExistence type="predicted"/>
<feature type="compositionally biased region" description="Pro residues" evidence="1">
    <location>
        <begin position="143"/>
        <end position="153"/>
    </location>
</feature>
<keyword evidence="3" id="KW-1185">Reference proteome</keyword>
<feature type="region of interest" description="Disordered" evidence="1">
    <location>
        <begin position="139"/>
        <end position="168"/>
    </location>
</feature>
<dbReference type="EMBL" id="JAIHOM010000040">
    <property type="protein sequence ID" value="MCW6036568.1"/>
    <property type="molecule type" value="Genomic_DNA"/>
</dbReference>
<dbReference type="InterPro" id="IPR031975">
    <property type="entry name" value="Pilin_GH"/>
</dbReference>
<name>A0ABT3L4Z5_9CYAN</name>
<dbReference type="Pfam" id="PF16734">
    <property type="entry name" value="Pilin_GH"/>
    <property type="match status" value="1"/>
</dbReference>
<comment type="caution">
    <text evidence="2">The sequence shown here is derived from an EMBL/GenBank/DDBJ whole genome shotgun (WGS) entry which is preliminary data.</text>
</comment>
<reference evidence="2 3" key="1">
    <citation type="submission" date="2021-08" db="EMBL/GenBank/DDBJ databases">
        <title>Draft genome sequence of Spirulina subsalsa with high tolerance to salinity and hype-accumulation of phycocyanin.</title>
        <authorList>
            <person name="Pei H."/>
            <person name="Jiang L."/>
        </authorList>
    </citation>
    <scope>NUCLEOTIDE SEQUENCE [LARGE SCALE GENOMIC DNA]</scope>
    <source>
        <strain evidence="2 3">FACHB-351</strain>
    </source>
</reference>
<dbReference type="Proteomes" id="UP001526426">
    <property type="component" value="Unassembled WGS sequence"/>
</dbReference>